<evidence type="ECO:0000256" key="1">
    <source>
        <dbReference type="SAM" id="MobiDB-lite"/>
    </source>
</evidence>
<name>A0A853EPT1_9MICO</name>
<feature type="compositionally biased region" description="Basic and acidic residues" evidence="1">
    <location>
        <begin position="10"/>
        <end position="21"/>
    </location>
</feature>
<evidence type="ECO:0000313" key="3">
    <source>
        <dbReference type="Proteomes" id="UP000561011"/>
    </source>
</evidence>
<reference evidence="2 3" key="1">
    <citation type="submission" date="2020-07" db="EMBL/GenBank/DDBJ databases">
        <title>MOT database genomes.</title>
        <authorList>
            <person name="Joseph S."/>
            <person name="Aduse-Opoku J."/>
            <person name="Hashim A."/>
            <person name="Wade W."/>
            <person name="Curtis M."/>
        </authorList>
    </citation>
    <scope>NUCLEOTIDE SEQUENCE [LARGE SCALE GENOMIC DNA]</scope>
    <source>
        <strain evidence="2 3">DSM 100099</strain>
    </source>
</reference>
<accession>A0A853EPT1</accession>
<evidence type="ECO:0000313" key="2">
    <source>
        <dbReference type="EMBL" id="NYS92530.1"/>
    </source>
</evidence>
<protein>
    <submittedName>
        <fullName evidence="2">Uncharacterized protein</fullName>
    </submittedName>
</protein>
<organism evidence="2 3">
    <name type="scientific">Sanguibacter inulinus</name>
    <dbReference type="NCBI Taxonomy" id="60922"/>
    <lineage>
        <taxon>Bacteria</taxon>
        <taxon>Bacillati</taxon>
        <taxon>Actinomycetota</taxon>
        <taxon>Actinomycetes</taxon>
        <taxon>Micrococcales</taxon>
        <taxon>Sanguibacteraceae</taxon>
        <taxon>Sanguibacter</taxon>
    </lineage>
</organism>
<dbReference type="AlphaFoldDB" id="A0A853EPT1"/>
<dbReference type="EMBL" id="JACBYE010000004">
    <property type="protein sequence ID" value="NYS92530.1"/>
    <property type="molecule type" value="Genomic_DNA"/>
</dbReference>
<keyword evidence="3" id="KW-1185">Reference proteome</keyword>
<proteinExistence type="predicted"/>
<feature type="region of interest" description="Disordered" evidence="1">
    <location>
        <begin position="1"/>
        <end position="28"/>
    </location>
</feature>
<dbReference type="RefSeq" id="WP_179912377.1">
    <property type="nucleotide sequence ID" value="NZ_JACBYE010000004.1"/>
</dbReference>
<dbReference type="Proteomes" id="UP000561011">
    <property type="component" value="Unassembled WGS sequence"/>
</dbReference>
<sequence>MTLADALAGEEDRASGRDKGSVDVTPDGATINNVVVTSPISDDWTAVFALFNLDATKFEVVDETVRMSTWQQSKRTDDGSRDGVQLYAYSARFRRVDKEMIPAASIERWRRALQRTAPTAARKVSVGGTYLMLVADPQLGKKGTEEAVANWRRGVLGHLVEIRRLIASGVKVSGVHVAWQGDETEGVANNYGNQAHTIELNQSAQIELDFDLRVWTIKEVATLGLPISASSVISNHGEWTRNGSKEPVTSQGDNTSTHVARQVAKLFAELEPHGGPKVAWTIGGGDPAVVVRLSGVECYFSHGYIEKGRGTSSETRTRAAIERQILGRTDTLGMTPLWFFAHYHHAYSNEFEGRTVFGCPALEAERSSEYMLNQYGVWSPPGMLGLLIGGKAGRRWSHASVF</sequence>
<gene>
    <name evidence="2" type="ORF">HZZ10_03165</name>
</gene>
<comment type="caution">
    <text evidence="2">The sequence shown here is derived from an EMBL/GenBank/DDBJ whole genome shotgun (WGS) entry which is preliminary data.</text>
</comment>